<feature type="compositionally biased region" description="Low complexity" evidence="7">
    <location>
        <begin position="172"/>
        <end position="205"/>
    </location>
</feature>
<dbReference type="InterPro" id="IPR002942">
    <property type="entry name" value="S4_RNA-bd"/>
</dbReference>
<evidence type="ECO:0000256" key="2">
    <source>
        <dbReference type="ARBA" id="ARBA00022730"/>
    </source>
</evidence>
<keyword evidence="5" id="KW-0687">Ribonucleoprotein</keyword>
<proteinExistence type="inferred from homology"/>
<name>A0A1Y2HYU4_9FUNG</name>
<dbReference type="CDD" id="cd00165">
    <property type="entry name" value="S4"/>
    <property type="match status" value="1"/>
</dbReference>
<dbReference type="EMBL" id="MCFL01000005">
    <property type="protein sequence ID" value="ORZ39669.1"/>
    <property type="molecule type" value="Genomic_DNA"/>
</dbReference>
<sequence>MKARPGRFNASRGLIRMSWSKYNLYNLATRQRYPDLSRRTLFQQLWQAKKEARAYHGGNVTERQFYKTWNSEPLPVFGNTAATDPAMAGIEQRKLPPMQTLTFSPLERRVDVAVFRACFMPSVYAARQAVSHGKVMVNGQVCKQPSYLLRDGDMFSILPSAIPMLSDPTKSSPPAESDAAAAAQGETSDADAPSADTAAPSTTPSVPKKQSVVEAARGLKFTPRPFQQPWMFIPEYLEVNFNTCSGVFVRAPMVKPGKSEVPSPFPPEVHGLAHEYYSRR</sequence>
<feature type="domain" description="RNA-binding S4" evidence="8">
    <location>
        <begin position="108"/>
        <end position="163"/>
    </location>
</feature>
<keyword evidence="4" id="KW-0689">Ribosomal protein</keyword>
<dbReference type="OrthoDB" id="3356781at2759"/>
<reference evidence="9 10" key="1">
    <citation type="submission" date="2016-07" db="EMBL/GenBank/DDBJ databases">
        <title>Pervasive Adenine N6-methylation of Active Genes in Fungi.</title>
        <authorList>
            <consortium name="DOE Joint Genome Institute"/>
            <person name="Mondo S.J."/>
            <person name="Dannebaum R.O."/>
            <person name="Kuo R.C."/>
            <person name="Labutti K."/>
            <person name="Haridas S."/>
            <person name="Kuo A."/>
            <person name="Salamov A."/>
            <person name="Ahrendt S.R."/>
            <person name="Lipzen A."/>
            <person name="Sullivan W."/>
            <person name="Andreopoulos W.B."/>
            <person name="Clum A."/>
            <person name="Lindquist E."/>
            <person name="Daum C."/>
            <person name="Ramamoorthy G.K."/>
            <person name="Gryganskyi A."/>
            <person name="Culley D."/>
            <person name="Magnuson J.K."/>
            <person name="James T.Y."/>
            <person name="O'Malley M.A."/>
            <person name="Stajich J.E."/>
            <person name="Spatafora J.W."/>
            <person name="Visel A."/>
            <person name="Grigoriev I.V."/>
        </authorList>
    </citation>
    <scope>NUCLEOTIDE SEQUENCE [LARGE SCALE GENOMIC DNA]</scope>
    <source>
        <strain evidence="9 10">PL171</strain>
    </source>
</reference>
<dbReference type="GO" id="GO:0005763">
    <property type="term" value="C:mitochondrial small ribosomal subunit"/>
    <property type="evidence" value="ECO:0007669"/>
    <property type="project" value="TreeGrafter"/>
</dbReference>
<dbReference type="PROSITE" id="PS50889">
    <property type="entry name" value="S4"/>
    <property type="match status" value="1"/>
</dbReference>
<organism evidence="9 10">
    <name type="scientific">Catenaria anguillulae PL171</name>
    <dbReference type="NCBI Taxonomy" id="765915"/>
    <lineage>
        <taxon>Eukaryota</taxon>
        <taxon>Fungi</taxon>
        <taxon>Fungi incertae sedis</taxon>
        <taxon>Blastocladiomycota</taxon>
        <taxon>Blastocladiomycetes</taxon>
        <taxon>Blastocladiales</taxon>
        <taxon>Catenariaceae</taxon>
        <taxon>Catenaria</taxon>
    </lineage>
</organism>
<accession>A0A1Y2HYU4</accession>
<keyword evidence="3 6" id="KW-0694">RNA-binding</keyword>
<dbReference type="Gene3D" id="3.10.290.10">
    <property type="entry name" value="RNA-binding S4 domain"/>
    <property type="match status" value="1"/>
</dbReference>
<dbReference type="Proteomes" id="UP000193411">
    <property type="component" value="Unassembled WGS sequence"/>
</dbReference>
<dbReference type="GO" id="GO:0042274">
    <property type="term" value="P:ribosomal small subunit biogenesis"/>
    <property type="evidence" value="ECO:0007669"/>
    <property type="project" value="TreeGrafter"/>
</dbReference>
<dbReference type="GO" id="GO:0019843">
    <property type="term" value="F:rRNA binding"/>
    <property type="evidence" value="ECO:0007669"/>
    <property type="project" value="UniProtKB-KW"/>
</dbReference>
<dbReference type="InterPro" id="IPR022801">
    <property type="entry name" value="Ribosomal_uS4"/>
</dbReference>
<dbReference type="InterPro" id="IPR036986">
    <property type="entry name" value="S4_RNA-bd_sf"/>
</dbReference>
<evidence type="ECO:0000256" key="7">
    <source>
        <dbReference type="SAM" id="MobiDB-lite"/>
    </source>
</evidence>
<dbReference type="Pfam" id="PF01479">
    <property type="entry name" value="S4"/>
    <property type="match status" value="1"/>
</dbReference>
<comment type="similarity">
    <text evidence="1">Belongs to the universal ribosomal protein uS4 family.</text>
</comment>
<evidence type="ECO:0000256" key="4">
    <source>
        <dbReference type="ARBA" id="ARBA00022980"/>
    </source>
</evidence>
<dbReference type="STRING" id="765915.A0A1Y2HYU4"/>
<evidence type="ECO:0000313" key="10">
    <source>
        <dbReference type="Proteomes" id="UP000193411"/>
    </source>
</evidence>
<dbReference type="AlphaFoldDB" id="A0A1Y2HYU4"/>
<dbReference type="PANTHER" id="PTHR11831">
    <property type="entry name" value="30S 40S RIBOSOMAL PROTEIN"/>
    <property type="match status" value="1"/>
</dbReference>
<keyword evidence="2" id="KW-0699">rRNA-binding</keyword>
<comment type="caution">
    <text evidence="9">The sequence shown here is derived from an EMBL/GenBank/DDBJ whole genome shotgun (WGS) entry which is preliminary data.</text>
</comment>
<dbReference type="SUPFAM" id="SSF55174">
    <property type="entry name" value="Alpha-L RNA-binding motif"/>
    <property type="match status" value="1"/>
</dbReference>
<keyword evidence="10" id="KW-1185">Reference proteome</keyword>
<evidence type="ECO:0000313" key="9">
    <source>
        <dbReference type="EMBL" id="ORZ39669.1"/>
    </source>
</evidence>
<gene>
    <name evidence="9" type="ORF">BCR44DRAFT_1426991</name>
</gene>
<evidence type="ECO:0000259" key="8">
    <source>
        <dbReference type="SMART" id="SM00363"/>
    </source>
</evidence>
<dbReference type="PANTHER" id="PTHR11831:SF4">
    <property type="entry name" value="SMALL RIBOSOMAL SUBUNIT PROTEIN US4M"/>
    <property type="match status" value="1"/>
</dbReference>
<evidence type="ECO:0000256" key="6">
    <source>
        <dbReference type="PROSITE-ProRule" id="PRU00182"/>
    </source>
</evidence>
<dbReference type="GO" id="GO:0003735">
    <property type="term" value="F:structural constituent of ribosome"/>
    <property type="evidence" value="ECO:0007669"/>
    <property type="project" value="TreeGrafter"/>
</dbReference>
<feature type="region of interest" description="Disordered" evidence="7">
    <location>
        <begin position="166"/>
        <end position="211"/>
    </location>
</feature>
<dbReference type="SMART" id="SM00363">
    <property type="entry name" value="S4"/>
    <property type="match status" value="1"/>
</dbReference>
<evidence type="ECO:0000256" key="1">
    <source>
        <dbReference type="ARBA" id="ARBA00007465"/>
    </source>
</evidence>
<evidence type="ECO:0000256" key="5">
    <source>
        <dbReference type="ARBA" id="ARBA00023274"/>
    </source>
</evidence>
<protein>
    <recommendedName>
        <fullName evidence="8">RNA-binding S4 domain-containing protein</fullName>
    </recommendedName>
</protein>
<evidence type="ECO:0000256" key="3">
    <source>
        <dbReference type="ARBA" id="ARBA00022884"/>
    </source>
</evidence>